<evidence type="ECO:0000259" key="7">
    <source>
        <dbReference type="SMART" id="SM00983"/>
    </source>
</evidence>
<dbReference type="GO" id="GO:0016301">
    <property type="term" value="F:kinase activity"/>
    <property type="evidence" value="ECO:0007669"/>
    <property type="project" value="UniProtKB-KW"/>
</dbReference>
<dbReference type="PANTHER" id="PTHR41299:SF1">
    <property type="entry name" value="THIAMINE PYROPHOSPHOKINASE"/>
    <property type="match status" value="1"/>
</dbReference>
<evidence type="ECO:0000256" key="6">
    <source>
        <dbReference type="SAM" id="MobiDB-lite"/>
    </source>
</evidence>
<dbReference type="PANTHER" id="PTHR41299">
    <property type="entry name" value="THIAMINE PYROPHOSPHOKINASE"/>
    <property type="match status" value="1"/>
</dbReference>
<keyword evidence="3" id="KW-0418">Kinase</keyword>
<comment type="caution">
    <text evidence="8">The sequence shown here is derived from an EMBL/GenBank/DDBJ whole genome shotgun (WGS) entry which is preliminary data.</text>
</comment>
<dbReference type="InterPro" id="IPR007371">
    <property type="entry name" value="TPK_catalytic"/>
</dbReference>
<keyword evidence="2" id="KW-0547">Nucleotide-binding</keyword>
<dbReference type="Pfam" id="PF04263">
    <property type="entry name" value="TPK_catalytic"/>
    <property type="match status" value="1"/>
</dbReference>
<evidence type="ECO:0000313" key="9">
    <source>
        <dbReference type="Proteomes" id="UP000746751"/>
    </source>
</evidence>
<dbReference type="GO" id="GO:0009229">
    <property type="term" value="P:thiamine diphosphate biosynthetic process"/>
    <property type="evidence" value="ECO:0007669"/>
    <property type="project" value="InterPro"/>
</dbReference>
<sequence>MMRADEPASVAVVGGSPEPSSALTVRRAAARADAVVTIDRGLDAVREADIGVDVFCGDADSVSAEGAALVRAVEAAGDSAPFEIERYNPHKDDTDLSLALRAIRQRWGAPRLVCTCLSGGHPDHLLGVLGRLASWEGPVELVEDAFEGRILHAGHSWTIEGAESRRFSFIPLSAACEVSESGMRWDLDHHPVDLLSDLGISNVIEGPEATITCHAGTIVCWTFR</sequence>
<feature type="domain" description="Thiamin pyrophosphokinase thiamin-binding" evidence="7">
    <location>
        <begin position="161"/>
        <end position="219"/>
    </location>
</feature>
<evidence type="ECO:0000313" key="8">
    <source>
        <dbReference type="EMBL" id="HJG30594.1"/>
    </source>
</evidence>
<dbReference type="CDD" id="cd07995">
    <property type="entry name" value="TPK"/>
    <property type="match status" value="1"/>
</dbReference>
<feature type="region of interest" description="Disordered" evidence="6">
    <location>
        <begin position="1"/>
        <end position="20"/>
    </location>
</feature>
<dbReference type="GO" id="GO:0005524">
    <property type="term" value="F:ATP binding"/>
    <property type="evidence" value="ECO:0007669"/>
    <property type="project" value="UniProtKB-KW"/>
</dbReference>
<dbReference type="Gene3D" id="3.40.50.10240">
    <property type="entry name" value="Thiamin pyrophosphokinase, catalytic domain"/>
    <property type="match status" value="1"/>
</dbReference>
<gene>
    <name evidence="8" type="ORF">K8U80_04260</name>
</gene>
<dbReference type="InterPro" id="IPR053149">
    <property type="entry name" value="TPK"/>
</dbReference>
<dbReference type="EC" id="2.7.6.2" evidence="5"/>
<evidence type="ECO:0000256" key="3">
    <source>
        <dbReference type="ARBA" id="ARBA00022777"/>
    </source>
</evidence>
<evidence type="ECO:0000256" key="5">
    <source>
        <dbReference type="NCBIfam" id="TIGR01378"/>
    </source>
</evidence>
<dbReference type="EMBL" id="DYVF01000030">
    <property type="protein sequence ID" value="HJG30594.1"/>
    <property type="molecule type" value="Genomic_DNA"/>
</dbReference>
<dbReference type="InterPro" id="IPR007373">
    <property type="entry name" value="Thiamin_PyroPKinase_B1-bd"/>
</dbReference>
<dbReference type="Pfam" id="PF04265">
    <property type="entry name" value="TPK_B1_binding"/>
    <property type="match status" value="1"/>
</dbReference>
<accession>A0A921LR47</accession>
<reference evidence="8" key="2">
    <citation type="submission" date="2021-09" db="EMBL/GenBank/DDBJ databases">
        <authorList>
            <person name="Gilroy R."/>
        </authorList>
    </citation>
    <scope>NUCLEOTIDE SEQUENCE</scope>
    <source>
        <strain evidence="8">ChiGjej2B2-7701</strain>
    </source>
</reference>
<dbReference type="GO" id="GO:0004788">
    <property type="term" value="F:thiamine diphosphokinase activity"/>
    <property type="evidence" value="ECO:0007669"/>
    <property type="project" value="UniProtKB-UniRule"/>
</dbReference>
<keyword evidence="4" id="KW-0067">ATP-binding</keyword>
<dbReference type="SUPFAM" id="SSF63999">
    <property type="entry name" value="Thiamin pyrophosphokinase, catalytic domain"/>
    <property type="match status" value="1"/>
</dbReference>
<organism evidence="8 9">
    <name type="scientific">Collinsella ihumii</name>
    <dbReference type="NCBI Taxonomy" id="1720204"/>
    <lineage>
        <taxon>Bacteria</taxon>
        <taxon>Bacillati</taxon>
        <taxon>Actinomycetota</taxon>
        <taxon>Coriobacteriia</taxon>
        <taxon>Coriobacteriales</taxon>
        <taxon>Coriobacteriaceae</taxon>
        <taxon>Collinsella</taxon>
    </lineage>
</organism>
<dbReference type="AlphaFoldDB" id="A0A921LR47"/>
<evidence type="ECO:0000256" key="1">
    <source>
        <dbReference type="ARBA" id="ARBA00022679"/>
    </source>
</evidence>
<dbReference type="InterPro" id="IPR036759">
    <property type="entry name" value="TPK_catalytic_sf"/>
</dbReference>
<dbReference type="NCBIfam" id="TIGR01378">
    <property type="entry name" value="thi_PPkinase"/>
    <property type="match status" value="1"/>
</dbReference>
<dbReference type="GO" id="GO:0006772">
    <property type="term" value="P:thiamine metabolic process"/>
    <property type="evidence" value="ECO:0007669"/>
    <property type="project" value="UniProtKB-UniRule"/>
</dbReference>
<name>A0A921LR47_9ACTN</name>
<dbReference type="GO" id="GO:0030975">
    <property type="term" value="F:thiamine binding"/>
    <property type="evidence" value="ECO:0007669"/>
    <property type="project" value="InterPro"/>
</dbReference>
<keyword evidence="1 8" id="KW-0808">Transferase</keyword>
<dbReference type="SUPFAM" id="SSF63862">
    <property type="entry name" value="Thiamin pyrophosphokinase, substrate-binding domain"/>
    <property type="match status" value="1"/>
</dbReference>
<dbReference type="Proteomes" id="UP000746751">
    <property type="component" value="Unassembled WGS sequence"/>
</dbReference>
<reference evidence="8" key="1">
    <citation type="journal article" date="2021" name="PeerJ">
        <title>Extensive microbial diversity within the chicken gut microbiome revealed by metagenomics and culture.</title>
        <authorList>
            <person name="Gilroy R."/>
            <person name="Ravi A."/>
            <person name="Getino M."/>
            <person name="Pursley I."/>
            <person name="Horton D.L."/>
            <person name="Alikhan N.F."/>
            <person name="Baker D."/>
            <person name="Gharbi K."/>
            <person name="Hall N."/>
            <person name="Watson M."/>
            <person name="Adriaenssens E.M."/>
            <person name="Foster-Nyarko E."/>
            <person name="Jarju S."/>
            <person name="Secka A."/>
            <person name="Antonio M."/>
            <person name="Oren A."/>
            <person name="Chaudhuri R.R."/>
            <person name="La Ragione R."/>
            <person name="Hildebrand F."/>
            <person name="Pallen M.J."/>
        </authorList>
    </citation>
    <scope>NUCLEOTIDE SEQUENCE</scope>
    <source>
        <strain evidence="8">ChiGjej2B2-7701</strain>
    </source>
</reference>
<dbReference type="SMART" id="SM00983">
    <property type="entry name" value="TPK_B1_binding"/>
    <property type="match status" value="1"/>
</dbReference>
<evidence type="ECO:0000256" key="4">
    <source>
        <dbReference type="ARBA" id="ARBA00022840"/>
    </source>
</evidence>
<proteinExistence type="predicted"/>
<evidence type="ECO:0000256" key="2">
    <source>
        <dbReference type="ARBA" id="ARBA00022741"/>
    </source>
</evidence>
<dbReference type="InterPro" id="IPR036371">
    <property type="entry name" value="TPK_B1-bd_sf"/>
</dbReference>
<dbReference type="InterPro" id="IPR006282">
    <property type="entry name" value="Thi_PPkinase"/>
</dbReference>
<protein>
    <recommendedName>
        <fullName evidence="5">Thiamine diphosphokinase</fullName>
        <ecNumber evidence="5">2.7.6.2</ecNumber>
    </recommendedName>
</protein>